<dbReference type="Proteomes" id="UP000001997">
    <property type="component" value="Unassembled WGS sequence"/>
</dbReference>
<keyword evidence="3" id="KW-1185">Reference proteome</keyword>
<evidence type="ECO:0000256" key="1">
    <source>
        <dbReference type="SAM" id="SignalP"/>
    </source>
</evidence>
<reference evidence="2 3" key="1">
    <citation type="journal article" date="2009" name="Nature">
        <title>Evolution of pathogenicity and sexual reproduction in eight Candida genomes.</title>
        <authorList>
            <person name="Butler G."/>
            <person name="Rasmussen M.D."/>
            <person name="Lin M.F."/>
            <person name="Santos M.A."/>
            <person name="Sakthikumar S."/>
            <person name="Munro C.A."/>
            <person name="Rheinbay E."/>
            <person name="Grabherr M."/>
            <person name="Forche A."/>
            <person name="Reedy J.L."/>
            <person name="Agrafioti I."/>
            <person name="Arnaud M.B."/>
            <person name="Bates S."/>
            <person name="Brown A.J."/>
            <person name="Brunke S."/>
            <person name="Costanzo M.C."/>
            <person name="Fitzpatrick D.A."/>
            <person name="de Groot P.W."/>
            <person name="Harris D."/>
            <person name="Hoyer L.L."/>
            <person name="Hube B."/>
            <person name="Klis F.M."/>
            <person name="Kodira C."/>
            <person name="Lennard N."/>
            <person name="Logue M.E."/>
            <person name="Martin R."/>
            <person name="Neiman A.M."/>
            <person name="Nikolaou E."/>
            <person name="Quail M.A."/>
            <person name="Quinn J."/>
            <person name="Santos M.C."/>
            <person name="Schmitzberger F.F."/>
            <person name="Sherlock G."/>
            <person name="Shah P."/>
            <person name="Silverstein K.A."/>
            <person name="Skrzypek M.S."/>
            <person name="Soll D."/>
            <person name="Staggs R."/>
            <person name="Stansfield I."/>
            <person name="Stumpf M.P."/>
            <person name="Sudbery P.E."/>
            <person name="Srikantha T."/>
            <person name="Zeng Q."/>
            <person name="Berman J."/>
            <person name="Berriman M."/>
            <person name="Heitman J."/>
            <person name="Gow N.A."/>
            <person name="Lorenz M.C."/>
            <person name="Birren B.W."/>
            <person name="Kellis M."/>
            <person name="Cuomo C.A."/>
        </authorList>
    </citation>
    <scope>NUCLEOTIDE SEQUENCE [LARGE SCALE GENOMIC DNA]</scope>
    <source>
        <strain evidence="3">ATCC 6260 / CBS 566 / DSM 6381 / JCM 1539 / NBRC 10279 / NRRL Y-324</strain>
    </source>
</reference>
<keyword evidence="1" id="KW-0732">Signal</keyword>
<dbReference type="EMBL" id="CH408158">
    <property type="protein sequence ID" value="EDK39179.1"/>
    <property type="molecule type" value="Genomic_DNA"/>
</dbReference>
<name>A5DJ26_PICGU</name>
<dbReference type="RefSeq" id="XP_001483896.1">
    <property type="nucleotide sequence ID" value="XM_001483846.1"/>
</dbReference>
<feature type="signal peptide" evidence="1">
    <location>
        <begin position="1"/>
        <end position="19"/>
    </location>
</feature>
<gene>
    <name evidence="2" type="ORF">PGUG_03277</name>
</gene>
<dbReference type="InParanoid" id="A5DJ26"/>
<dbReference type="GeneID" id="5125887"/>
<dbReference type="VEuPathDB" id="FungiDB:PGUG_03277"/>
<dbReference type="eggNOG" id="ENOG502RQH5">
    <property type="taxonomic scope" value="Eukaryota"/>
</dbReference>
<sequence>MVSFKKIIVSTVALGMVSAQPIEDVDKRSLVRNIFNDVAGLTGKIYQDAPSIVNGLKTGVSLGVLAFKDLKCAAENFTGIKKAPHTNGIEWYENAEYLAGLAINNGIAEYLKQQTTLTVENIVKGAEAQGTDFLVEFAGHLGLSSEVAKLSNATFPIVNKYAVALVTAIAQNV</sequence>
<dbReference type="HOGENOM" id="CLU_1548173_0_0_1"/>
<organism evidence="2 3">
    <name type="scientific">Meyerozyma guilliermondii (strain ATCC 6260 / CBS 566 / DSM 6381 / JCM 1539 / NBRC 10279 / NRRL Y-324)</name>
    <name type="common">Yeast</name>
    <name type="synonym">Candida guilliermondii</name>
    <dbReference type="NCBI Taxonomy" id="294746"/>
    <lineage>
        <taxon>Eukaryota</taxon>
        <taxon>Fungi</taxon>
        <taxon>Dikarya</taxon>
        <taxon>Ascomycota</taxon>
        <taxon>Saccharomycotina</taxon>
        <taxon>Pichiomycetes</taxon>
        <taxon>Debaryomycetaceae</taxon>
        <taxon>Meyerozyma</taxon>
    </lineage>
</organism>
<feature type="chain" id="PRO_5002681219" evidence="1">
    <location>
        <begin position="20"/>
        <end position="173"/>
    </location>
</feature>
<evidence type="ECO:0000313" key="2">
    <source>
        <dbReference type="EMBL" id="EDK39179.1"/>
    </source>
</evidence>
<accession>A5DJ26</accession>
<proteinExistence type="predicted"/>
<evidence type="ECO:0000313" key="3">
    <source>
        <dbReference type="Proteomes" id="UP000001997"/>
    </source>
</evidence>
<dbReference type="AlphaFoldDB" id="A5DJ26"/>
<dbReference type="KEGG" id="pgu:PGUG_03277"/>
<protein>
    <submittedName>
        <fullName evidence="2">Uncharacterized protein</fullName>
    </submittedName>
</protein>